<dbReference type="OrthoDB" id="9041348at2"/>
<sequence>MAAEDLDTGAAVAAYLNDLNNPIPRDPAMAARVSVASSLGSNPDLEAELRQVAQRTGVPIDSVRAYPDEVKRTATIQGTDFDALARDFPTTAAYLADRENAKISHDDTDNLTLVERTTKAIGNGASALASAVPAAAGSIWRLAQAGAENVAPLVDPLVGTILPENPLRRFAAGAAGAAKSEEKAAGDLMPQSTGNVEAGVYSGLQSLGQMGIVLPLAIATGNPLFALGGMSALQGGQSYGQARDAGVSPVGALAFASSQAAIEYATEKLPVGRFLHDLQVGTPVGRFVMRQLAAEIPGEQLATLLQDANEWAVLNPGKSLSEFAAERPDAAVQTLVATVVAAGAASGVGKAAQVASDRFTGRQRAAEAALTDGQALADMDQAAAASKVRPRDAQSFQDFVAHAMQDGPVQDVYISAQNLAQSGVDLQALAAASPSVAQQLPEAIALGGDVRIPLDEFAARVAGTELSQSLLPHLKTDPAGMTQAEAQEYMANQGEQLRAEVEAVLAERTPDDAFKQSRERVQAQVLEQLNQAGRFTPDVNSAYANMTANFYAVQGARIGLSPEEMAARYPLNIQAEGFGQLNQAGQTETPEFKKWFGDSKVVDERGAPLTVYHGTAADFTAFDPALLGMATGDEGAREGYFFTNQPDEAAHYAREATFTADPASYEAGARGALYPVHLRMENPLYVDYAVSRQAEVIREAKAAGHDGIIDARGDYVVFSPEQIKSAIGNRGTFDANDPNIVHQGERGSFNVDTNTINLLKNADLSTFLHESGHFYLEVMADMASQPDAPASVRDDMQKLLDWFGVKDLAAWRAMDLEAQRPHHEQLARGFEAYLMEGKAPSNELQGVFQRFRAWLLATYRSLANLHVELSDEVRGVFDRMLASTEQIQETEAQQGYVPLFNDAEAAGMTPEEFNQYQSLGLEATQDAVEQLERRSIRDMRWLSNAKSRAVRELQKEAADRRKSVRAEVQAEVMAEPVNQARTFLKRGVDPVTNEPVEGPHKLKISALEDLYAGEGDRYALLDWSKLGYGQYGMLSEDGLNPDIVAERYGYKSGDELVRALLNEEPARTKIDRMTDQRMLERYGDLSDMQAISRAADEAVHNDARARFIATEINALQKALGQRSVLTRAARQFADATVARQRVRDVKPAQYMAAEQRAGRQAEAALKKADIQTAATEKKRQLINNYAARSAMKALQDVDKGVAYLKRLATSGTQSGMRGEGLAQLNNLLARFDLRTGQSLAQIDQAKQSLAEFVVSESDKLSAVVPDLPDFILNENYRKHYKDMTVEEFRGLVDSARQLALLGRREQQQYMALRAMTFADERDAILSRLREFHPGAFAPDGTPVERGPSFVPSLGRAVEKLGENFAGEFLNAETILNIMEGGQFGQVHESLFGRMDARANWKALKLEQIYKELKPLFKQWNAKERVLYGRKGIFIPAINDSLTRENALVVALLYGNAEGRERMTNYGWTDRQQQAIIDVLDARDLALARGIWNLFDNKLWPELKALNERTRGTSPPKVEPVPFTTRHGDMPGGYFRLKYDTDLDERAFRLDEGAAVKELLGGGMGMAAKTNQGSSTQRVQGVTMRPRLDLGVFAEAVNETVHDLAYREAVADTMRLLNDKAIQSSIKTIAGVAPYRALVTRVREVAAPPRNPTGFVEKTLSIARKNTVVVLMSGVKTALQNLIGIVPAFTRVNAGNLSLEVAKFYSPQMAERIRFTMNQSQYMRSRFNSFDRDLQDSIGKLTVRGKILPDTAAMLGLMGFVDRGVAIPVWNAAFKDGMGKFDNDTARAVDYADHIVRQTQGSGREVDLPRIMSGHGGYGQLKRVFTMFYSYFSGQLQQLVRAGAIAKQEAATRPGVAVARFTANVLALVIVPAILTEITGGGSGDDDDDELGKRFARAITMYGAGMFPIIRDLASFTWASFDSDMHNYGYKLSPVQSAGEGIVKGAKSVAKIFEGDAETYDVKNAIMGAGYLTGLPGKLISDVVTGFNAWLHGDAGPQAILLGAPRR</sequence>
<dbReference type="RefSeq" id="WP_094846715.1">
    <property type="nucleotide sequence ID" value="NZ_NEVJ01000002.1"/>
</dbReference>
<name>A0A261RFE9_9BORD</name>
<feature type="domain" description="Large polyvalent protein associated" evidence="2">
    <location>
        <begin position="31"/>
        <end position="127"/>
    </location>
</feature>
<dbReference type="Pfam" id="PF18760">
    <property type="entry name" value="ART-PolyVal"/>
    <property type="match status" value="1"/>
</dbReference>
<comment type="caution">
    <text evidence="3">The sequence shown here is derived from an EMBL/GenBank/DDBJ whole genome shotgun (WGS) entry which is preliminary data.</text>
</comment>
<reference evidence="3" key="1">
    <citation type="submission" date="2017-05" db="EMBL/GenBank/DDBJ databases">
        <title>Complete and WGS of Bordetella genogroups.</title>
        <authorList>
            <person name="Spilker T."/>
            <person name="Lipuma J."/>
        </authorList>
    </citation>
    <scope>NUCLEOTIDE SEQUENCE</scope>
    <source>
        <strain evidence="3">AU21707</strain>
    </source>
</reference>
<feature type="domain" description="ART-PolyVal-like" evidence="1">
    <location>
        <begin position="603"/>
        <end position="733"/>
    </location>
</feature>
<evidence type="ECO:0000313" key="3">
    <source>
        <dbReference type="EMBL" id="OZI23754.1"/>
    </source>
</evidence>
<evidence type="ECO:0000259" key="2">
    <source>
        <dbReference type="Pfam" id="PF18834"/>
    </source>
</evidence>
<dbReference type="Pfam" id="PF18834">
    <property type="entry name" value="LPD22"/>
    <property type="match status" value="1"/>
</dbReference>
<dbReference type="InterPro" id="IPR040738">
    <property type="entry name" value="LPD22"/>
</dbReference>
<keyword evidence="4" id="KW-1185">Reference proteome</keyword>
<dbReference type="InterPro" id="IPR049522">
    <property type="entry name" value="ART-PolyVal_dom"/>
</dbReference>
<evidence type="ECO:0000259" key="1">
    <source>
        <dbReference type="Pfam" id="PF18760"/>
    </source>
</evidence>
<organism evidence="3 4">
    <name type="scientific">Bordetella genomosp. 9</name>
    <dbReference type="NCBI Taxonomy" id="1416803"/>
    <lineage>
        <taxon>Bacteria</taxon>
        <taxon>Pseudomonadati</taxon>
        <taxon>Pseudomonadota</taxon>
        <taxon>Betaproteobacteria</taxon>
        <taxon>Burkholderiales</taxon>
        <taxon>Alcaligenaceae</taxon>
        <taxon>Bordetella</taxon>
    </lineage>
</organism>
<proteinExistence type="predicted"/>
<accession>A0A261RFE9</accession>
<gene>
    <name evidence="3" type="ORF">CAL26_10005</name>
</gene>
<dbReference type="EMBL" id="NEVJ01000002">
    <property type="protein sequence ID" value="OZI23754.1"/>
    <property type="molecule type" value="Genomic_DNA"/>
</dbReference>
<evidence type="ECO:0000313" key="4">
    <source>
        <dbReference type="Proteomes" id="UP000216857"/>
    </source>
</evidence>
<dbReference type="Proteomes" id="UP000216857">
    <property type="component" value="Unassembled WGS sequence"/>
</dbReference>
<protein>
    <submittedName>
        <fullName evidence="3">Uncharacterized protein</fullName>
    </submittedName>
</protein>